<dbReference type="GO" id="GO:0008270">
    <property type="term" value="F:zinc ion binding"/>
    <property type="evidence" value="ECO:0007669"/>
    <property type="project" value="UniProtKB-UniRule"/>
</dbReference>
<evidence type="ECO:0000313" key="14">
    <source>
        <dbReference type="EMBL" id="SDK81853.1"/>
    </source>
</evidence>
<name>A0A1G9F0Q4_9BACT</name>
<sequence>MVQSLKIYDTLSRQKKDFQPLNPPFVGMYVCGPTVYGEAHLGHARSAITFDTVFRYLTHLKYRVRYVRNITDVGHLSDEVAGEGEDRIAKRARLEQLEPMEVVQYYTNRYHADMAALNTWPPSIEPRASGHITEQIGMIEAILANGFAYEVNGSVYFDVNKYQEANGSYGELSGRVIDDLMTGTRTLDGQSEKRNPLDFALWKRASPEHLMRWPSPWSEGFPGWHLECSVMGGKYLGTQFDIHGGGMDLMFPHHECEIAQSKASHGEAPVRYWMHNNMITINGQKMGRSLNNFINLHQFFSGDHELLDQAYTPMTIRFFVLQAHYRSTLDFSNEALVAARKGYKKMMNGLLALHKLDYPAEEETLNLKLAQQITQLCDQCYQGMNDDFNTAVTIAALFNLVKRINSFAVNPETIGTVSRATFERMKETFGTFVTEVLGLREERAEDQTTLISALLEMYREAKASKAYDRVDRIRADFRQQGLIIKDTKQGVEWAYEE</sequence>
<dbReference type="GO" id="GO:0005524">
    <property type="term" value="F:ATP binding"/>
    <property type="evidence" value="ECO:0007669"/>
    <property type="project" value="UniProtKB-UniRule"/>
</dbReference>
<dbReference type="AlphaFoldDB" id="A0A1G9F0Q4"/>
<dbReference type="GO" id="GO:0004817">
    <property type="term" value="F:cysteine-tRNA ligase activity"/>
    <property type="evidence" value="ECO:0007669"/>
    <property type="project" value="UniProtKB-UniRule"/>
</dbReference>
<dbReference type="PANTHER" id="PTHR10890">
    <property type="entry name" value="CYSTEINYL-TRNA SYNTHETASE"/>
    <property type="match status" value="1"/>
</dbReference>
<dbReference type="PANTHER" id="PTHR10890:SF3">
    <property type="entry name" value="CYSTEINE--TRNA LIGASE, CYTOPLASMIC"/>
    <property type="match status" value="1"/>
</dbReference>
<evidence type="ECO:0000256" key="7">
    <source>
        <dbReference type="ARBA" id="ARBA00022741"/>
    </source>
</evidence>
<dbReference type="FunFam" id="3.40.50.620:FF:000140">
    <property type="entry name" value="Cysteine--tRNA ligase"/>
    <property type="match status" value="1"/>
</dbReference>
<feature type="short sequence motif" description="'HIGH' region" evidence="12">
    <location>
        <begin position="33"/>
        <end position="43"/>
    </location>
</feature>
<dbReference type="GO" id="GO:0006423">
    <property type="term" value="P:cysteinyl-tRNA aminoacylation"/>
    <property type="evidence" value="ECO:0007669"/>
    <property type="project" value="UniProtKB-UniRule"/>
</dbReference>
<feature type="binding site" evidence="12">
    <location>
        <position position="31"/>
    </location>
    <ligand>
        <name>Zn(2+)</name>
        <dbReference type="ChEBI" id="CHEBI:29105"/>
    </ligand>
</feature>
<dbReference type="SUPFAM" id="SSF47323">
    <property type="entry name" value="Anticodon-binding domain of a subclass of class I aminoacyl-tRNA synthetases"/>
    <property type="match status" value="1"/>
</dbReference>
<feature type="binding site" evidence="12">
    <location>
        <position position="257"/>
    </location>
    <ligand>
        <name>Zn(2+)</name>
        <dbReference type="ChEBI" id="CHEBI:29105"/>
    </ligand>
</feature>
<keyword evidence="11 12" id="KW-0030">Aminoacyl-tRNA synthetase</keyword>
<dbReference type="Pfam" id="PF09190">
    <property type="entry name" value="DALR_2"/>
    <property type="match status" value="1"/>
</dbReference>
<keyword evidence="4 12" id="KW-0963">Cytoplasm</keyword>
<keyword evidence="9 12" id="KW-0067">ATP-binding</keyword>
<protein>
    <recommendedName>
        <fullName evidence="12">Cysteine--tRNA ligase</fullName>
        <ecNumber evidence="12">6.1.1.16</ecNumber>
    </recommendedName>
    <alternativeName>
        <fullName evidence="12">Cysteinyl-tRNA synthetase</fullName>
        <shortName evidence="12">CysRS</shortName>
    </alternativeName>
</protein>
<evidence type="ECO:0000256" key="4">
    <source>
        <dbReference type="ARBA" id="ARBA00022490"/>
    </source>
</evidence>
<dbReference type="STRING" id="1075417.SAMN05421823_103637"/>
<evidence type="ECO:0000256" key="9">
    <source>
        <dbReference type="ARBA" id="ARBA00022840"/>
    </source>
</evidence>
<dbReference type="HAMAP" id="MF_00041">
    <property type="entry name" value="Cys_tRNA_synth"/>
    <property type="match status" value="1"/>
</dbReference>
<evidence type="ECO:0000256" key="10">
    <source>
        <dbReference type="ARBA" id="ARBA00022917"/>
    </source>
</evidence>
<reference evidence="14 15" key="1">
    <citation type="submission" date="2016-10" db="EMBL/GenBank/DDBJ databases">
        <authorList>
            <person name="de Groot N.N."/>
        </authorList>
    </citation>
    <scope>NUCLEOTIDE SEQUENCE [LARGE SCALE GENOMIC DNA]</scope>
    <source>
        <strain evidence="14 15">DSM 25186</strain>
    </source>
</reference>
<proteinExistence type="inferred from homology"/>
<dbReference type="InterPro" id="IPR024909">
    <property type="entry name" value="Cys-tRNA/MSH_ligase"/>
</dbReference>
<dbReference type="Gene3D" id="1.20.120.1910">
    <property type="entry name" value="Cysteine-tRNA ligase, C-terminal anti-codon recognition domain"/>
    <property type="match status" value="1"/>
</dbReference>
<evidence type="ECO:0000256" key="11">
    <source>
        <dbReference type="ARBA" id="ARBA00023146"/>
    </source>
</evidence>
<dbReference type="Pfam" id="PF01406">
    <property type="entry name" value="tRNA-synt_1e"/>
    <property type="match status" value="1"/>
</dbReference>
<comment type="subunit">
    <text evidence="3 12">Monomer.</text>
</comment>
<evidence type="ECO:0000259" key="13">
    <source>
        <dbReference type="SMART" id="SM00840"/>
    </source>
</evidence>
<dbReference type="InterPro" id="IPR014729">
    <property type="entry name" value="Rossmann-like_a/b/a_fold"/>
</dbReference>
<dbReference type="Gene3D" id="3.40.50.620">
    <property type="entry name" value="HUPs"/>
    <property type="match status" value="1"/>
</dbReference>
<keyword evidence="7 12" id="KW-0547">Nucleotide-binding</keyword>
<feature type="binding site" evidence="12">
    <location>
        <position position="253"/>
    </location>
    <ligand>
        <name>Zn(2+)</name>
        <dbReference type="ChEBI" id="CHEBI:29105"/>
    </ligand>
</feature>
<keyword evidence="15" id="KW-1185">Reference proteome</keyword>
<organism evidence="14 15">
    <name type="scientific">Catalinimonas alkaloidigena</name>
    <dbReference type="NCBI Taxonomy" id="1075417"/>
    <lineage>
        <taxon>Bacteria</taxon>
        <taxon>Pseudomonadati</taxon>
        <taxon>Bacteroidota</taxon>
        <taxon>Cytophagia</taxon>
        <taxon>Cytophagales</taxon>
        <taxon>Catalimonadaceae</taxon>
        <taxon>Catalinimonas</taxon>
    </lineage>
</organism>
<dbReference type="PRINTS" id="PR00983">
    <property type="entry name" value="TRNASYNTHCYS"/>
</dbReference>
<dbReference type="NCBIfam" id="TIGR00435">
    <property type="entry name" value="cysS"/>
    <property type="match status" value="1"/>
</dbReference>
<dbReference type="SMART" id="SM00840">
    <property type="entry name" value="DALR_2"/>
    <property type="match status" value="1"/>
</dbReference>
<dbReference type="InterPro" id="IPR009080">
    <property type="entry name" value="tRNAsynth_Ia_anticodon-bd"/>
</dbReference>
<dbReference type="GO" id="GO:0005829">
    <property type="term" value="C:cytosol"/>
    <property type="evidence" value="ECO:0007669"/>
    <property type="project" value="TreeGrafter"/>
</dbReference>
<keyword evidence="5 12" id="KW-0436">Ligase</keyword>
<dbReference type="RefSeq" id="WP_089681629.1">
    <property type="nucleotide sequence ID" value="NZ_FNFO01000003.1"/>
</dbReference>
<accession>A0A1G9F0Q4</accession>
<keyword evidence="8 12" id="KW-0862">Zinc</keyword>
<keyword evidence="10 12" id="KW-0648">Protein biosynthesis</keyword>
<keyword evidence="6 12" id="KW-0479">Metal-binding</keyword>
<dbReference type="SUPFAM" id="SSF52374">
    <property type="entry name" value="Nucleotidylyl transferase"/>
    <property type="match status" value="1"/>
</dbReference>
<comment type="similarity">
    <text evidence="2 12">Belongs to the class-I aminoacyl-tRNA synthetase family.</text>
</comment>
<dbReference type="OrthoDB" id="9815130at2"/>
<comment type="subcellular location">
    <subcellularLocation>
        <location evidence="1 12">Cytoplasm</location>
    </subcellularLocation>
</comment>
<dbReference type="CDD" id="cd00672">
    <property type="entry name" value="CysRS_core"/>
    <property type="match status" value="1"/>
</dbReference>
<dbReference type="EC" id="6.1.1.16" evidence="12"/>
<comment type="caution">
    <text evidence="12">Lacks conserved residue(s) required for the propagation of feature annotation.</text>
</comment>
<comment type="catalytic activity">
    <reaction evidence="12">
        <text>tRNA(Cys) + L-cysteine + ATP = L-cysteinyl-tRNA(Cys) + AMP + diphosphate</text>
        <dbReference type="Rhea" id="RHEA:17773"/>
        <dbReference type="Rhea" id="RHEA-COMP:9661"/>
        <dbReference type="Rhea" id="RHEA-COMP:9679"/>
        <dbReference type="ChEBI" id="CHEBI:30616"/>
        <dbReference type="ChEBI" id="CHEBI:33019"/>
        <dbReference type="ChEBI" id="CHEBI:35235"/>
        <dbReference type="ChEBI" id="CHEBI:78442"/>
        <dbReference type="ChEBI" id="CHEBI:78517"/>
        <dbReference type="ChEBI" id="CHEBI:456215"/>
        <dbReference type="EC" id="6.1.1.16"/>
    </reaction>
</comment>
<evidence type="ECO:0000256" key="5">
    <source>
        <dbReference type="ARBA" id="ARBA00022598"/>
    </source>
</evidence>
<dbReference type="Proteomes" id="UP000198510">
    <property type="component" value="Unassembled WGS sequence"/>
</dbReference>
<gene>
    <name evidence="12" type="primary">cysS</name>
    <name evidence="14" type="ORF">SAMN05421823_103637</name>
</gene>
<dbReference type="InterPro" id="IPR032678">
    <property type="entry name" value="tRNA-synt_1_cat_dom"/>
</dbReference>
<evidence type="ECO:0000256" key="3">
    <source>
        <dbReference type="ARBA" id="ARBA00011245"/>
    </source>
</evidence>
<dbReference type="InterPro" id="IPR015273">
    <property type="entry name" value="Cys-tRNA-synt_Ia_DALR"/>
</dbReference>
<evidence type="ECO:0000256" key="1">
    <source>
        <dbReference type="ARBA" id="ARBA00004496"/>
    </source>
</evidence>
<dbReference type="EMBL" id="FNFO01000003">
    <property type="protein sequence ID" value="SDK81853.1"/>
    <property type="molecule type" value="Genomic_DNA"/>
</dbReference>
<evidence type="ECO:0000256" key="6">
    <source>
        <dbReference type="ARBA" id="ARBA00022723"/>
    </source>
</evidence>
<feature type="binding site" evidence="12">
    <location>
        <position position="228"/>
    </location>
    <ligand>
        <name>Zn(2+)</name>
        <dbReference type="ChEBI" id="CHEBI:29105"/>
    </ligand>
</feature>
<comment type="cofactor">
    <cofactor evidence="12">
        <name>Zn(2+)</name>
        <dbReference type="ChEBI" id="CHEBI:29105"/>
    </cofactor>
    <text evidence="12">Binds 1 zinc ion per subunit.</text>
</comment>
<feature type="domain" description="Cysteinyl-tRNA synthetase class Ia DALR" evidence="13">
    <location>
        <begin position="379"/>
        <end position="448"/>
    </location>
</feature>
<evidence type="ECO:0000256" key="2">
    <source>
        <dbReference type="ARBA" id="ARBA00005594"/>
    </source>
</evidence>
<evidence type="ECO:0000256" key="12">
    <source>
        <dbReference type="HAMAP-Rule" id="MF_00041"/>
    </source>
</evidence>
<dbReference type="InterPro" id="IPR015803">
    <property type="entry name" value="Cys-tRNA-ligase"/>
</dbReference>
<evidence type="ECO:0000313" key="15">
    <source>
        <dbReference type="Proteomes" id="UP000198510"/>
    </source>
</evidence>
<evidence type="ECO:0000256" key="8">
    <source>
        <dbReference type="ARBA" id="ARBA00022833"/>
    </source>
</evidence>